<dbReference type="Proteomes" id="UP001491552">
    <property type="component" value="Unassembled WGS sequence"/>
</dbReference>
<dbReference type="EMBL" id="JBBMFF010000280">
    <property type="protein sequence ID" value="MEQ2512423.1"/>
    <property type="molecule type" value="Genomic_DNA"/>
</dbReference>
<comment type="caution">
    <text evidence="1">The sequence shown here is derived from an EMBL/GenBank/DDBJ whole genome shotgun (WGS) entry which is preliminary data.</text>
</comment>
<keyword evidence="2" id="KW-1185">Reference proteome</keyword>
<sequence>MHFKKFYQALLFALACTIAGLLLLWGGATLYLKVAQNYTAASPADCVARIVMRNGKKMRGQIRRYGETLMEVPLTDELELKLVAATDRDGKESDVFFVSSQTPFGKCWLSPQLDYLSKFHGANAITAENPTMDDWYRCYVLRYPDCLVLAIVCTEALTDTLNGEPVYVVDADGILGATDPDYPDGLKFYFFVTPPVDELPDDYHIEGEHLTLRQYELAFFLRDK</sequence>
<dbReference type="PROSITE" id="PS51257">
    <property type="entry name" value="PROKAR_LIPOPROTEIN"/>
    <property type="match status" value="1"/>
</dbReference>
<protein>
    <submittedName>
        <fullName evidence="1">Uncharacterized protein</fullName>
    </submittedName>
</protein>
<name>A0ABV1GAH4_9FIRM</name>
<evidence type="ECO:0000313" key="2">
    <source>
        <dbReference type="Proteomes" id="UP001491552"/>
    </source>
</evidence>
<dbReference type="RefSeq" id="WP_349137049.1">
    <property type="nucleotide sequence ID" value="NZ_JBBMFF010000280.1"/>
</dbReference>
<reference evidence="1 2" key="1">
    <citation type="submission" date="2024-03" db="EMBL/GenBank/DDBJ databases">
        <title>Human intestinal bacterial collection.</title>
        <authorList>
            <person name="Pauvert C."/>
            <person name="Hitch T.C.A."/>
            <person name="Clavel T."/>
        </authorList>
    </citation>
    <scope>NUCLEOTIDE SEQUENCE [LARGE SCALE GENOMIC DNA]</scope>
    <source>
        <strain evidence="1 2">CLA-AA-H192</strain>
    </source>
</reference>
<evidence type="ECO:0000313" key="1">
    <source>
        <dbReference type="EMBL" id="MEQ2512423.1"/>
    </source>
</evidence>
<accession>A0ABV1GAH4</accession>
<organism evidence="1 2">
    <name type="scientific">Faecousia intestinalis</name>
    <dbReference type="NCBI Taxonomy" id="3133167"/>
    <lineage>
        <taxon>Bacteria</taxon>
        <taxon>Bacillati</taxon>
        <taxon>Bacillota</taxon>
        <taxon>Clostridia</taxon>
        <taxon>Eubacteriales</taxon>
        <taxon>Oscillospiraceae</taxon>
        <taxon>Faecousia</taxon>
    </lineage>
</organism>
<proteinExistence type="predicted"/>
<gene>
    <name evidence="1" type="ORF">WMO66_14425</name>
</gene>